<dbReference type="OrthoDB" id="1000417at2"/>
<dbReference type="InterPro" id="IPR029063">
    <property type="entry name" value="SAM-dependent_MTases_sf"/>
</dbReference>
<evidence type="ECO:0000259" key="2">
    <source>
        <dbReference type="Pfam" id="PF22013"/>
    </source>
</evidence>
<organism evidence="3 4">
    <name type="scientific">Marinirhabdus gelatinilytica</name>
    <dbReference type="NCBI Taxonomy" id="1703343"/>
    <lineage>
        <taxon>Bacteria</taxon>
        <taxon>Pseudomonadati</taxon>
        <taxon>Bacteroidota</taxon>
        <taxon>Flavobacteriia</taxon>
        <taxon>Flavobacteriales</taxon>
        <taxon>Flavobacteriaceae</taxon>
    </lineage>
</organism>
<dbReference type="SUPFAM" id="SSF53335">
    <property type="entry name" value="S-adenosyl-L-methionine-dependent methyltransferases"/>
    <property type="match status" value="1"/>
</dbReference>
<dbReference type="InterPro" id="IPR054168">
    <property type="entry name" value="PG_1098_Fer"/>
</dbReference>
<protein>
    <submittedName>
        <fullName evidence="3">Uncharacterized protein</fullName>
    </submittedName>
</protein>
<dbReference type="Gene3D" id="1.10.10.1110">
    <property type="entry name" value="Methyltransferase PG1098, N-terminal domain"/>
    <property type="match status" value="1"/>
</dbReference>
<dbReference type="Proteomes" id="UP000255317">
    <property type="component" value="Unassembled WGS sequence"/>
</dbReference>
<sequence>MNKALLSPNVQEFIFSYTEKTTKLAFSGSPFPEIPVTDILQQIESRRAIEKKLPTWFATKDIVYPPKLNLEQTSSEATAKYKSGLIMGKTLADLTGGLGVDTYYFAETFKSVVHFETNSSLSQLAAHNLQVLQQENIQCHNKDGIEAIANDGFDVIYIDPSRRHDSKGKVFFLKDCEPNVPVHLDYLLERCNVLMVKTSPMLDISVGLKELRHVAEIHVIAIGNEVKELLWILRKGITERVMIHTINISKKGKQPFSFAHQEEVGTVFSEPLRFIYEPNAAILKSGGFSHISEAFKLKKLHPHSHLFTSDVLRDFPGRRFSIQKIVPYSKKTMRGITFEKANVTTRNFPESVASLRKKWKIKDGGNVYLFFTTLENGEKIMLICEKI</sequence>
<dbReference type="AlphaFoldDB" id="A0A370QA81"/>
<feature type="domain" description="PG-1098 ferredoxin-like" evidence="2">
    <location>
        <begin position="274"/>
        <end position="316"/>
    </location>
</feature>
<feature type="domain" description="THUMP-like" evidence="1">
    <location>
        <begin position="317"/>
        <end position="386"/>
    </location>
</feature>
<evidence type="ECO:0000313" key="4">
    <source>
        <dbReference type="Proteomes" id="UP000255317"/>
    </source>
</evidence>
<reference evidence="3 4" key="1">
    <citation type="submission" date="2018-07" db="EMBL/GenBank/DDBJ databases">
        <title>Genomic Encyclopedia of Type Strains, Phase IV (KMG-IV): sequencing the most valuable type-strain genomes for metagenomic binning, comparative biology and taxonomic classification.</title>
        <authorList>
            <person name="Goeker M."/>
        </authorList>
    </citation>
    <scope>NUCLEOTIDE SEQUENCE [LARGE SCALE GENOMIC DNA]</scope>
    <source>
        <strain evidence="3 4">DSM 101478</strain>
    </source>
</reference>
<dbReference type="EMBL" id="QRAO01000003">
    <property type="protein sequence ID" value="RDK85288.1"/>
    <property type="molecule type" value="Genomic_DNA"/>
</dbReference>
<dbReference type="Pfam" id="PF22013">
    <property type="entry name" value="PG_1098_Fer"/>
    <property type="match status" value="1"/>
</dbReference>
<proteinExistence type="predicted"/>
<comment type="caution">
    <text evidence="3">The sequence shown here is derived from an EMBL/GenBank/DDBJ whole genome shotgun (WGS) entry which is preliminary data.</text>
</comment>
<dbReference type="Gene3D" id="3.40.50.150">
    <property type="entry name" value="Vaccinia Virus protein VP39"/>
    <property type="match status" value="1"/>
</dbReference>
<gene>
    <name evidence="3" type="ORF">C8D94_103106</name>
</gene>
<keyword evidence="4" id="KW-1185">Reference proteome</keyword>
<dbReference type="RefSeq" id="WP_115123721.1">
    <property type="nucleotide sequence ID" value="NZ_QRAO01000003.1"/>
</dbReference>
<evidence type="ECO:0000313" key="3">
    <source>
        <dbReference type="EMBL" id="RDK85288.1"/>
    </source>
</evidence>
<evidence type="ECO:0000259" key="1">
    <source>
        <dbReference type="Pfam" id="PF18096"/>
    </source>
</evidence>
<dbReference type="InterPro" id="IPR041497">
    <property type="entry name" value="Thump-like"/>
</dbReference>
<accession>A0A370QA81</accession>
<dbReference type="Pfam" id="PF18096">
    <property type="entry name" value="Thump_like"/>
    <property type="match status" value="1"/>
</dbReference>
<name>A0A370QA81_9FLAO</name>